<proteinExistence type="predicted"/>
<dbReference type="InParanoid" id="A0A1D6P429"/>
<dbReference type="EMBL" id="CM000785">
    <property type="protein sequence ID" value="AQL04722.1"/>
    <property type="molecule type" value="Genomic_DNA"/>
</dbReference>
<reference evidence="1" key="1">
    <citation type="submission" date="2015-12" db="EMBL/GenBank/DDBJ databases">
        <title>Update maize B73 reference genome by single molecule sequencing technologies.</title>
        <authorList>
            <consortium name="Maize Genome Sequencing Project"/>
            <person name="Ware D."/>
        </authorList>
    </citation>
    <scope>NUCLEOTIDE SEQUENCE</scope>
    <source>
        <tissue evidence="1">Seedling</tissue>
    </source>
</reference>
<dbReference type="ExpressionAtlas" id="A0A1D6P429">
    <property type="expression patterns" value="baseline"/>
</dbReference>
<dbReference type="PaxDb" id="4577-GRMZM2G162623_P01"/>
<dbReference type="OMA" id="TAMSARK"/>
<organism evidence="1">
    <name type="scientific">Zea mays</name>
    <name type="common">Maize</name>
    <dbReference type="NCBI Taxonomy" id="4577"/>
    <lineage>
        <taxon>Eukaryota</taxon>
        <taxon>Viridiplantae</taxon>
        <taxon>Streptophyta</taxon>
        <taxon>Embryophyta</taxon>
        <taxon>Tracheophyta</taxon>
        <taxon>Spermatophyta</taxon>
        <taxon>Magnoliopsida</taxon>
        <taxon>Liliopsida</taxon>
        <taxon>Poales</taxon>
        <taxon>Poaceae</taxon>
        <taxon>PACMAD clade</taxon>
        <taxon>Panicoideae</taxon>
        <taxon>Andropogonodae</taxon>
        <taxon>Andropogoneae</taxon>
        <taxon>Tripsacinae</taxon>
        <taxon>Zea</taxon>
    </lineage>
</organism>
<evidence type="ECO:0000313" key="1">
    <source>
        <dbReference type="EMBL" id="AQL04722.1"/>
    </source>
</evidence>
<sequence length="108" mass="11109">MPLPPSLELDLFHRAAAVVTGAIVVCFPFGSIPVTHPYYFFGQAAAAATAEAGCRVLKLAPTVTVAQSGSDCSSVVDLSPSPPTAMSARKTAVFDLDLNCSPPMEAVA</sequence>
<accession>A0A1D6P429</accession>
<protein>
    <submittedName>
        <fullName evidence="1">Uncharacterized protein</fullName>
    </submittedName>
</protein>
<dbReference type="eggNOG" id="ENOG502RYHH">
    <property type="taxonomic scope" value="Eukaryota"/>
</dbReference>
<gene>
    <name evidence="1" type="ORF">ZEAMMB73_Zm00001d046620</name>
</gene>
<name>A0A1D6P429_MAIZE</name>
<dbReference type="AlphaFoldDB" id="A0A1D6P429"/>